<proteinExistence type="predicted"/>
<dbReference type="AlphaFoldDB" id="B9SHL7"/>
<gene>
    <name evidence="1" type="ORF">RCOM_1607290</name>
</gene>
<sequence>MSTKRSIGVTWLLIPHGRIRVLSTARGILISFMNNDLVYEYQQYPTSHAMWVALREKFGGTTVSKLKQLTIKFDTFKKVPNKSMKQHLRDMSNMIMELKSARHVLIDE</sequence>
<dbReference type="EMBL" id="EQ973964">
    <property type="protein sequence ID" value="EEF36901.1"/>
    <property type="molecule type" value="Genomic_DNA"/>
</dbReference>
<keyword evidence="2" id="KW-1185">Reference proteome</keyword>
<dbReference type="InParanoid" id="B9SHL7"/>
<reference evidence="2" key="1">
    <citation type="journal article" date="2010" name="Nat. Biotechnol.">
        <title>Draft genome sequence of the oilseed species Ricinus communis.</title>
        <authorList>
            <person name="Chan A.P."/>
            <person name="Crabtree J."/>
            <person name="Zhao Q."/>
            <person name="Lorenzi H."/>
            <person name="Orvis J."/>
            <person name="Puiu D."/>
            <person name="Melake-Berhan A."/>
            <person name="Jones K.M."/>
            <person name="Redman J."/>
            <person name="Chen G."/>
            <person name="Cahoon E.B."/>
            <person name="Gedil M."/>
            <person name="Stanke M."/>
            <person name="Haas B.J."/>
            <person name="Wortman J.R."/>
            <person name="Fraser-Liggett C.M."/>
            <person name="Ravel J."/>
            <person name="Rabinowicz P.D."/>
        </authorList>
    </citation>
    <scope>NUCLEOTIDE SEQUENCE [LARGE SCALE GENOMIC DNA]</scope>
    <source>
        <strain evidence="2">cv. Hale</strain>
    </source>
</reference>
<dbReference type="Proteomes" id="UP000008311">
    <property type="component" value="Unassembled WGS sequence"/>
</dbReference>
<protein>
    <submittedName>
        <fullName evidence="1">Uncharacterized protein</fullName>
    </submittedName>
</protein>
<dbReference type="eggNOG" id="KOG0017">
    <property type="taxonomic scope" value="Eukaryota"/>
</dbReference>
<accession>B9SHL7</accession>
<organism evidence="1 2">
    <name type="scientific">Ricinus communis</name>
    <name type="common">Castor bean</name>
    <dbReference type="NCBI Taxonomy" id="3988"/>
    <lineage>
        <taxon>Eukaryota</taxon>
        <taxon>Viridiplantae</taxon>
        <taxon>Streptophyta</taxon>
        <taxon>Embryophyta</taxon>
        <taxon>Tracheophyta</taxon>
        <taxon>Spermatophyta</taxon>
        <taxon>Magnoliopsida</taxon>
        <taxon>eudicotyledons</taxon>
        <taxon>Gunneridae</taxon>
        <taxon>Pentapetalae</taxon>
        <taxon>rosids</taxon>
        <taxon>fabids</taxon>
        <taxon>Malpighiales</taxon>
        <taxon>Euphorbiaceae</taxon>
        <taxon>Acalyphoideae</taxon>
        <taxon>Acalypheae</taxon>
        <taxon>Ricinus</taxon>
    </lineage>
</organism>
<name>B9SHL7_RICCO</name>
<dbReference type="Pfam" id="PF14223">
    <property type="entry name" value="Retrotran_gag_2"/>
    <property type="match status" value="1"/>
</dbReference>
<evidence type="ECO:0000313" key="1">
    <source>
        <dbReference type="EMBL" id="EEF36901.1"/>
    </source>
</evidence>
<evidence type="ECO:0000313" key="2">
    <source>
        <dbReference type="Proteomes" id="UP000008311"/>
    </source>
</evidence>